<dbReference type="InterPro" id="IPR001163">
    <property type="entry name" value="Sm_dom_euk/arc"/>
</dbReference>
<feature type="domain" description="Sm" evidence="5">
    <location>
        <begin position="10"/>
        <end position="75"/>
    </location>
</feature>
<name>A0A8X6TMY1_NEPPI</name>
<evidence type="ECO:0000313" key="6">
    <source>
        <dbReference type="EMBL" id="GFT36773.1"/>
    </source>
</evidence>
<evidence type="ECO:0000256" key="4">
    <source>
        <dbReference type="PIRNR" id="PIRNR006609"/>
    </source>
</evidence>
<keyword evidence="4" id="KW-0539">Nucleus</keyword>
<dbReference type="GO" id="GO:0005685">
    <property type="term" value="C:U1 snRNP"/>
    <property type="evidence" value="ECO:0007669"/>
    <property type="project" value="TreeGrafter"/>
</dbReference>
<dbReference type="OrthoDB" id="409625at2759"/>
<organism evidence="6 7">
    <name type="scientific">Nephila pilipes</name>
    <name type="common">Giant wood spider</name>
    <name type="synonym">Nephila maculata</name>
    <dbReference type="NCBI Taxonomy" id="299642"/>
    <lineage>
        <taxon>Eukaryota</taxon>
        <taxon>Metazoa</taxon>
        <taxon>Ecdysozoa</taxon>
        <taxon>Arthropoda</taxon>
        <taxon>Chelicerata</taxon>
        <taxon>Arachnida</taxon>
        <taxon>Araneae</taxon>
        <taxon>Araneomorphae</taxon>
        <taxon>Entelegynae</taxon>
        <taxon>Araneoidea</taxon>
        <taxon>Nephilidae</taxon>
        <taxon>Nephila</taxon>
    </lineage>
</organism>
<gene>
    <name evidence="6" type="ORF">NPIL_471531</name>
</gene>
<dbReference type="GO" id="GO:0071013">
    <property type="term" value="C:catalytic step 2 spliceosome"/>
    <property type="evidence" value="ECO:0007669"/>
    <property type="project" value="TreeGrafter"/>
</dbReference>
<keyword evidence="2 4" id="KW-0508">mRNA splicing</keyword>
<dbReference type="Proteomes" id="UP000887013">
    <property type="component" value="Unassembled WGS sequence"/>
</dbReference>
<comment type="subcellular location">
    <subcellularLocation>
        <location evidence="4">Nucleus</location>
    </subcellularLocation>
</comment>
<dbReference type="Pfam" id="PF01423">
    <property type="entry name" value="LSM"/>
    <property type="match status" value="1"/>
</dbReference>
<keyword evidence="7" id="KW-1185">Reference proteome</keyword>
<dbReference type="AlphaFoldDB" id="A0A8X6TMY1"/>
<comment type="caution">
    <text evidence="6">The sequence shown here is derived from an EMBL/GenBank/DDBJ whole genome shotgun (WGS) entry which is preliminary data.</text>
</comment>
<dbReference type="EMBL" id="BMAW01013997">
    <property type="protein sequence ID" value="GFT36773.1"/>
    <property type="molecule type" value="Genomic_DNA"/>
</dbReference>
<keyword evidence="1 4" id="KW-0747">Spliceosome</keyword>
<evidence type="ECO:0000313" key="7">
    <source>
        <dbReference type="Proteomes" id="UP000887013"/>
    </source>
</evidence>
<dbReference type="GO" id="GO:0003723">
    <property type="term" value="F:RNA binding"/>
    <property type="evidence" value="ECO:0007669"/>
    <property type="project" value="UniProtKB-UniRule"/>
</dbReference>
<keyword evidence="3 4" id="KW-0687">Ribonucleoprotein</keyword>
<dbReference type="PANTHER" id="PTHR11021:SF0">
    <property type="entry name" value="SMALL NUCLEAR RIBONUCLEOPROTEIN F"/>
    <property type="match status" value="1"/>
</dbReference>
<dbReference type="InterPro" id="IPR010920">
    <property type="entry name" value="LSM_dom_sf"/>
</dbReference>
<dbReference type="SUPFAM" id="SSF50182">
    <property type="entry name" value="Sm-like ribonucleoproteins"/>
    <property type="match status" value="1"/>
</dbReference>
<reference evidence="6" key="1">
    <citation type="submission" date="2020-08" db="EMBL/GenBank/DDBJ databases">
        <title>Multicomponent nature underlies the extraordinary mechanical properties of spider dragline silk.</title>
        <authorList>
            <person name="Kono N."/>
            <person name="Nakamura H."/>
            <person name="Mori M."/>
            <person name="Yoshida Y."/>
            <person name="Ohtoshi R."/>
            <person name="Malay A.D."/>
            <person name="Moran D.A.P."/>
            <person name="Tomita M."/>
            <person name="Numata K."/>
            <person name="Arakawa K."/>
        </authorList>
    </citation>
    <scope>NUCLEOTIDE SEQUENCE</scope>
</reference>
<evidence type="ECO:0000256" key="2">
    <source>
        <dbReference type="ARBA" id="ARBA00023187"/>
    </source>
</evidence>
<dbReference type="PANTHER" id="PTHR11021">
    <property type="entry name" value="SMALL NUCLEAR RIBONUCLEOPROTEIN F SNRNP-F"/>
    <property type="match status" value="1"/>
</dbReference>
<comment type="function">
    <text evidence="4">Plays a role in pre-mRNA splicing as a core component of the spliceosomal U1, U2, U4 and U5 small nuclear ribonucleoproteins (snRNPs), the building blocks of the spliceosome.</text>
</comment>
<dbReference type="SMART" id="SM00651">
    <property type="entry name" value="Sm"/>
    <property type="match status" value="1"/>
</dbReference>
<dbReference type="InterPro" id="IPR016487">
    <property type="entry name" value="Lsm6/sSmF"/>
</dbReference>
<dbReference type="GO" id="GO:0034715">
    <property type="term" value="C:pICln-Sm protein complex"/>
    <property type="evidence" value="ECO:0007669"/>
    <property type="project" value="TreeGrafter"/>
</dbReference>
<keyword evidence="4" id="KW-0507">mRNA processing</keyword>
<dbReference type="GO" id="GO:0000398">
    <property type="term" value="P:mRNA splicing, via spliceosome"/>
    <property type="evidence" value="ECO:0007669"/>
    <property type="project" value="InterPro"/>
</dbReference>
<keyword evidence="4" id="KW-0694">RNA-binding</keyword>
<comment type="similarity">
    <text evidence="4">Belongs to the snRNP Sm proteins family. SmF/LSm6 subfamily.</text>
</comment>
<protein>
    <recommendedName>
        <fullName evidence="5">Sm domain-containing protein</fullName>
    </recommendedName>
</protein>
<evidence type="ECO:0000256" key="3">
    <source>
        <dbReference type="ARBA" id="ARBA00023274"/>
    </source>
</evidence>
<accession>A0A8X6TMY1</accession>
<dbReference type="Gene3D" id="2.30.30.100">
    <property type="match status" value="1"/>
</dbReference>
<sequence length="102" mass="11946">MALQATNPLPFLDGLVGKWIVVKLNYGRDFYGKLMSTDSKMNLKLEWVKPFHGDEETGDNLKLMILCDNILYIREMNDEEREEIVLYWDSKNVKEKDIMGET</sequence>
<proteinExistence type="inferred from homology"/>
<evidence type="ECO:0000259" key="5">
    <source>
        <dbReference type="SMART" id="SM00651"/>
    </source>
</evidence>
<evidence type="ECO:0000256" key="1">
    <source>
        <dbReference type="ARBA" id="ARBA00022728"/>
    </source>
</evidence>